<reference evidence="1 2" key="1">
    <citation type="journal article" date="2019" name="Sci. Rep.">
        <title>Orb-weaving spider Araneus ventricosus genome elucidates the spidroin gene catalogue.</title>
        <authorList>
            <person name="Kono N."/>
            <person name="Nakamura H."/>
            <person name="Ohtoshi R."/>
            <person name="Moran D.A.P."/>
            <person name="Shinohara A."/>
            <person name="Yoshida Y."/>
            <person name="Fujiwara M."/>
            <person name="Mori M."/>
            <person name="Tomita M."/>
            <person name="Arakawa K."/>
        </authorList>
    </citation>
    <scope>NUCLEOTIDE SEQUENCE [LARGE SCALE GENOMIC DNA]</scope>
</reference>
<name>A0A4Y2TYL3_ARAVE</name>
<dbReference type="OrthoDB" id="6436985at2759"/>
<organism evidence="1 2">
    <name type="scientific">Araneus ventricosus</name>
    <name type="common">Orbweaver spider</name>
    <name type="synonym">Epeira ventricosa</name>
    <dbReference type="NCBI Taxonomy" id="182803"/>
    <lineage>
        <taxon>Eukaryota</taxon>
        <taxon>Metazoa</taxon>
        <taxon>Ecdysozoa</taxon>
        <taxon>Arthropoda</taxon>
        <taxon>Chelicerata</taxon>
        <taxon>Arachnida</taxon>
        <taxon>Araneae</taxon>
        <taxon>Araneomorphae</taxon>
        <taxon>Entelegynae</taxon>
        <taxon>Araneoidea</taxon>
        <taxon>Araneidae</taxon>
        <taxon>Araneus</taxon>
    </lineage>
</organism>
<keyword evidence="2" id="KW-1185">Reference proteome</keyword>
<sequence length="191" mass="21768">MTADATEHLDLELSNKLHSSTPSDTSSTIKNTLKRKYRDFCLDIRFVEITDNKPQCIIYGKAVTVFDATDKVEGFKKKLKNWAESIKTGSLDCFSLTKGFGEELESVIPADILNEFEVHRLRLIDAFNSYFPRRLLGNIKEKVWVVEPCSTSKKPSSLSSQEYECLLDLTSDTEITSKFETEKSISDFCVW</sequence>
<protein>
    <submittedName>
        <fullName evidence="1">Uncharacterized protein</fullName>
    </submittedName>
</protein>
<evidence type="ECO:0000313" key="2">
    <source>
        <dbReference type="Proteomes" id="UP000499080"/>
    </source>
</evidence>
<proteinExistence type="predicted"/>
<dbReference type="Proteomes" id="UP000499080">
    <property type="component" value="Unassembled WGS sequence"/>
</dbReference>
<dbReference type="AlphaFoldDB" id="A0A4Y2TYL3"/>
<dbReference type="EMBL" id="BGPR01031393">
    <property type="protein sequence ID" value="GBO04437.1"/>
    <property type="molecule type" value="Genomic_DNA"/>
</dbReference>
<accession>A0A4Y2TYL3</accession>
<comment type="caution">
    <text evidence="1">The sequence shown here is derived from an EMBL/GenBank/DDBJ whole genome shotgun (WGS) entry which is preliminary data.</text>
</comment>
<gene>
    <name evidence="1" type="ORF">AVEN_236341_1</name>
</gene>
<evidence type="ECO:0000313" key="1">
    <source>
        <dbReference type="EMBL" id="GBO04437.1"/>
    </source>
</evidence>